<keyword evidence="2" id="KW-0812">Transmembrane</keyword>
<evidence type="ECO:0000256" key="2">
    <source>
        <dbReference type="SAM" id="Phobius"/>
    </source>
</evidence>
<organism evidence="4 5">
    <name type="scientific">Thermoclostridium caenicola</name>
    <dbReference type="NCBI Taxonomy" id="659425"/>
    <lineage>
        <taxon>Bacteria</taxon>
        <taxon>Bacillati</taxon>
        <taxon>Bacillota</taxon>
        <taxon>Clostridia</taxon>
        <taxon>Eubacteriales</taxon>
        <taxon>Oscillospiraceae</taxon>
        <taxon>Thermoclostridium</taxon>
    </lineage>
</organism>
<gene>
    <name evidence="4" type="ORF">SAMN05444373_100465</name>
</gene>
<dbReference type="InterPro" id="IPR012338">
    <property type="entry name" value="Beta-lactam/transpept-like"/>
</dbReference>
<dbReference type="PANTHER" id="PTHR35333:SF3">
    <property type="entry name" value="BETA-LACTAMASE-TYPE TRANSPEPTIDASE FOLD CONTAINING PROTEIN"/>
    <property type="match status" value="1"/>
</dbReference>
<dbReference type="Pfam" id="PF13354">
    <property type="entry name" value="Beta-lactamase2"/>
    <property type="match status" value="1"/>
</dbReference>
<feature type="compositionally biased region" description="Pro residues" evidence="1">
    <location>
        <begin position="67"/>
        <end position="77"/>
    </location>
</feature>
<keyword evidence="2" id="KW-1133">Transmembrane helix</keyword>
<evidence type="ECO:0000256" key="1">
    <source>
        <dbReference type="SAM" id="MobiDB-lite"/>
    </source>
</evidence>
<evidence type="ECO:0000259" key="3">
    <source>
        <dbReference type="Pfam" id="PF13354"/>
    </source>
</evidence>
<keyword evidence="2" id="KW-0472">Membrane</keyword>
<sequence>MRSYRFRREKVYRRRRAGIFVVLVFLIACVAYFLFFRGSGNSNGVAVNTPTPSAATDSPTPVTPETTPEPTPTPTPEPKGTYTESHGFLPAIGSLPPSGKMDELRAMVEDFIGKQSGRYGVTFIDLATGESFGINDKEEYIAASTSKLPMNLLLYIKIESGEVDPDMMLEYKPSHLEYGTGIIQNSPYGTKYSVRETSELSLRKSDNCGINMIIELLGIENIRQYIVDLGGVVYYDKRHRSCPYDMALVAQELYRRYLSNPAVYEKMIEDLENTDWSDRIDALLPDHVRVAHKIGNQTRTANDVGIVFASHPYVLSVMTEEVDFGTACKKIAEMSKMIYEFVEGYAAEQAE</sequence>
<dbReference type="PANTHER" id="PTHR35333">
    <property type="entry name" value="BETA-LACTAMASE"/>
    <property type="match status" value="1"/>
</dbReference>
<evidence type="ECO:0000313" key="5">
    <source>
        <dbReference type="Proteomes" id="UP000324781"/>
    </source>
</evidence>
<dbReference type="InterPro" id="IPR045155">
    <property type="entry name" value="Beta-lactam_cat"/>
</dbReference>
<dbReference type="AlphaFoldDB" id="A0A1M6C769"/>
<dbReference type="RefSeq" id="WP_149677732.1">
    <property type="nucleotide sequence ID" value="NZ_DAONMB010000054.1"/>
</dbReference>
<dbReference type="Gene3D" id="3.40.710.10">
    <property type="entry name" value="DD-peptidase/beta-lactamase superfamily"/>
    <property type="match status" value="1"/>
</dbReference>
<evidence type="ECO:0000313" key="4">
    <source>
        <dbReference type="EMBL" id="SHI56624.1"/>
    </source>
</evidence>
<proteinExistence type="predicted"/>
<feature type="domain" description="Beta-lactamase class A catalytic" evidence="3">
    <location>
        <begin position="120"/>
        <end position="319"/>
    </location>
</feature>
<feature type="transmembrane region" description="Helical" evidence="2">
    <location>
        <begin position="16"/>
        <end position="35"/>
    </location>
</feature>
<dbReference type="GO" id="GO:0008800">
    <property type="term" value="F:beta-lactamase activity"/>
    <property type="evidence" value="ECO:0007669"/>
    <property type="project" value="InterPro"/>
</dbReference>
<dbReference type="GO" id="GO:0046677">
    <property type="term" value="P:response to antibiotic"/>
    <property type="evidence" value="ECO:0007669"/>
    <property type="project" value="InterPro"/>
</dbReference>
<feature type="region of interest" description="Disordered" evidence="1">
    <location>
        <begin position="47"/>
        <end position="82"/>
    </location>
</feature>
<accession>A0A1M6C769</accession>
<keyword evidence="5" id="KW-1185">Reference proteome</keyword>
<dbReference type="EMBL" id="FQZP01000004">
    <property type="protein sequence ID" value="SHI56624.1"/>
    <property type="molecule type" value="Genomic_DNA"/>
</dbReference>
<dbReference type="GO" id="GO:0030655">
    <property type="term" value="P:beta-lactam antibiotic catabolic process"/>
    <property type="evidence" value="ECO:0007669"/>
    <property type="project" value="InterPro"/>
</dbReference>
<reference evidence="4 5" key="1">
    <citation type="submission" date="2016-11" db="EMBL/GenBank/DDBJ databases">
        <authorList>
            <person name="Varghese N."/>
            <person name="Submissions S."/>
        </authorList>
    </citation>
    <scope>NUCLEOTIDE SEQUENCE [LARGE SCALE GENOMIC DNA]</scope>
    <source>
        <strain evidence="4 5">DSM 19027</strain>
    </source>
</reference>
<feature type="compositionally biased region" description="Low complexity" evidence="1">
    <location>
        <begin position="49"/>
        <end position="66"/>
    </location>
</feature>
<dbReference type="OrthoDB" id="9775096at2"/>
<dbReference type="PROSITE" id="PS51257">
    <property type="entry name" value="PROKAR_LIPOPROTEIN"/>
    <property type="match status" value="1"/>
</dbReference>
<dbReference type="Proteomes" id="UP000324781">
    <property type="component" value="Unassembled WGS sequence"/>
</dbReference>
<dbReference type="SUPFAM" id="SSF56601">
    <property type="entry name" value="beta-lactamase/transpeptidase-like"/>
    <property type="match status" value="1"/>
</dbReference>
<dbReference type="InterPro" id="IPR000871">
    <property type="entry name" value="Beta-lactam_class-A"/>
</dbReference>
<name>A0A1M6C769_9FIRM</name>
<protein>
    <submittedName>
        <fullName evidence="4">Beta-lactamase class A</fullName>
    </submittedName>
</protein>